<dbReference type="Proteomes" id="UP001057580">
    <property type="component" value="Chromosome"/>
</dbReference>
<protein>
    <submittedName>
        <fullName evidence="4">Thiolase domain-containing protein</fullName>
    </submittedName>
</protein>
<reference evidence="4" key="1">
    <citation type="submission" date="2022-09" db="EMBL/GenBank/DDBJ databases">
        <title>Diverse halophilic archaea isolated from saline environments.</title>
        <authorList>
            <person name="Cui H.-L."/>
        </authorList>
    </citation>
    <scope>NUCLEOTIDE SEQUENCE</scope>
    <source>
        <strain evidence="4">ZS-35-S2</strain>
    </source>
</reference>
<dbReference type="KEGG" id="ssai:N0B31_14775"/>
<evidence type="ECO:0000259" key="3">
    <source>
        <dbReference type="Pfam" id="PF22691"/>
    </source>
</evidence>
<feature type="domain" description="Thiolase N-terminal" evidence="2">
    <location>
        <begin position="7"/>
        <end position="223"/>
    </location>
</feature>
<dbReference type="NCBIfam" id="NF004720">
    <property type="entry name" value="PRK06064.1"/>
    <property type="match status" value="1"/>
</dbReference>
<dbReference type="Pfam" id="PF22691">
    <property type="entry name" value="Thiolase_C_1"/>
    <property type="match status" value="1"/>
</dbReference>
<organism evidence="4 5">
    <name type="scientific">Salinirubellus salinus</name>
    <dbReference type="NCBI Taxonomy" id="1364945"/>
    <lineage>
        <taxon>Archaea</taxon>
        <taxon>Methanobacteriati</taxon>
        <taxon>Methanobacteriota</taxon>
        <taxon>Stenosarchaea group</taxon>
        <taxon>Halobacteria</taxon>
        <taxon>Halobacteriales</taxon>
        <taxon>Natronomonadaceae</taxon>
        <taxon>Salinirubellus</taxon>
    </lineage>
</organism>
<dbReference type="PIRSF" id="PIRSF000429">
    <property type="entry name" value="Ac-CoA_Ac_transf"/>
    <property type="match status" value="1"/>
</dbReference>
<evidence type="ECO:0000313" key="5">
    <source>
        <dbReference type="Proteomes" id="UP001057580"/>
    </source>
</evidence>
<dbReference type="AlphaFoldDB" id="A0A9E7R0H1"/>
<dbReference type="InterPro" id="IPR002155">
    <property type="entry name" value="Thiolase"/>
</dbReference>
<accession>A0A9E7R0H1</accession>
<dbReference type="GO" id="GO:0008299">
    <property type="term" value="P:isoprenoid biosynthetic process"/>
    <property type="evidence" value="ECO:0007669"/>
    <property type="project" value="UniProtKB-KW"/>
</dbReference>
<dbReference type="InterPro" id="IPR020616">
    <property type="entry name" value="Thiolase_N"/>
</dbReference>
<proteinExistence type="predicted"/>
<dbReference type="PANTHER" id="PTHR42870:SF6">
    <property type="entry name" value="ACETYL-COA C-ACYLTRANSFERASE"/>
    <property type="match status" value="1"/>
</dbReference>
<dbReference type="InterPro" id="IPR016039">
    <property type="entry name" value="Thiolase-like"/>
</dbReference>
<gene>
    <name evidence="4" type="ORF">N0B31_14775</name>
</gene>
<dbReference type="SUPFAM" id="SSF53901">
    <property type="entry name" value="Thiolase-like"/>
    <property type="match status" value="2"/>
</dbReference>
<evidence type="ECO:0000313" key="4">
    <source>
        <dbReference type="EMBL" id="UWM53399.1"/>
    </source>
</evidence>
<dbReference type="RefSeq" id="WP_260592393.1">
    <property type="nucleotide sequence ID" value="NZ_CP104003.1"/>
</dbReference>
<evidence type="ECO:0000259" key="2">
    <source>
        <dbReference type="Pfam" id="PF00108"/>
    </source>
</evidence>
<feature type="domain" description="Thiolase C-terminal" evidence="3">
    <location>
        <begin position="240"/>
        <end position="387"/>
    </location>
</feature>
<dbReference type="PANTHER" id="PTHR42870">
    <property type="entry name" value="ACETYL-COA C-ACETYLTRANSFERASE"/>
    <property type="match status" value="1"/>
</dbReference>
<dbReference type="GO" id="GO:0016747">
    <property type="term" value="F:acyltransferase activity, transferring groups other than amino-acyl groups"/>
    <property type="evidence" value="ECO:0007669"/>
    <property type="project" value="InterPro"/>
</dbReference>
<name>A0A9E7R0H1_9EURY</name>
<sequence length="390" mass="39637">MTGPRVAGVGMTPFGKHESRTARDLFAAAAQEAIADAGVEHAAVEEVRFGNFMGEFAEGQGHMGPLAAEAAGVHAPSTRIESACASSGAAVRQGVMLVQSGQADVVLVGGAERMTNLSTADATEALAAAADAVWEVRPGMTFPGAYALMTQAYFAQYGGTSEDLAHIAVKNHANAVENDLAQFQRAIDVEDALEAPTVCSPFGLYDCSPISDGASAAVLVSEEYAAEHDLDAPVAITGSGQGTDSLALQARVSLTQTTATERAAAAAYEEAGIGPRDVDVAEVHDCFTHAEVLALEGLGFYDPGTAIEAAREGETTADGDLPVNLSGGLKAKGHPVGATGSAQISELTKLLEGRHVNSDAVSDSPGTVGLTHNAGGTVASAVVHVLEVVA</sequence>
<dbReference type="GeneID" id="74943711"/>
<dbReference type="InterPro" id="IPR055140">
    <property type="entry name" value="Thiolase_C_2"/>
</dbReference>
<keyword evidence="5" id="KW-1185">Reference proteome</keyword>
<evidence type="ECO:0000256" key="1">
    <source>
        <dbReference type="ARBA" id="ARBA00023229"/>
    </source>
</evidence>
<dbReference type="CDD" id="cd00829">
    <property type="entry name" value="SCP-x_thiolase"/>
    <property type="match status" value="1"/>
</dbReference>
<keyword evidence="1" id="KW-0414">Isoprene biosynthesis</keyword>
<dbReference type="EMBL" id="CP104003">
    <property type="protein sequence ID" value="UWM53399.1"/>
    <property type="molecule type" value="Genomic_DNA"/>
</dbReference>
<dbReference type="Gene3D" id="3.40.47.10">
    <property type="match status" value="1"/>
</dbReference>
<dbReference type="Pfam" id="PF00108">
    <property type="entry name" value="Thiolase_N"/>
    <property type="match status" value="1"/>
</dbReference>